<dbReference type="InterPro" id="IPR001969">
    <property type="entry name" value="Aspartic_peptidase_AS"/>
</dbReference>
<dbReference type="InterPro" id="IPR041373">
    <property type="entry name" value="RT_RNaseH"/>
</dbReference>
<dbReference type="InterPro" id="IPR043502">
    <property type="entry name" value="DNA/RNA_pol_sf"/>
</dbReference>
<evidence type="ECO:0000256" key="8">
    <source>
        <dbReference type="ARBA" id="ARBA00022801"/>
    </source>
</evidence>
<reference evidence="14" key="2">
    <citation type="submission" date="2025-09" db="UniProtKB">
        <authorList>
            <consortium name="Ensembl"/>
        </authorList>
    </citation>
    <scope>IDENTIFICATION</scope>
</reference>
<evidence type="ECO:0000256" key="9">
    <source>
        <dbReference type="ARBA" id="ARBA00022918"/>
    </source>
</evidence>
<evidence type="ECO:0000256" key="2">
    <source>
        <dbReference type="ARBA" id="ARBA00012180"/>
    </source>
</evidence>
<keyword evidence="4" id="KW-0808">Transferase</keyword>
<dbReference type="PANTHER" id="PTHR37984:SF11">
    <property type="entry name" value="INTEGRASE CATALYTIC DOMAIN-CONTAINING PROTEIN"/>
    <property type="match status" value="1"/>
</dbReference>
<dbReference type="SUPFAM" id="SSF53098">
    <property type="entry name" value="Ribonuclease H-like"/>
    <property type="match status" value="1"/>
</dbReference>
<evidence type="ECO:0000256" key="5">
    <source>
        <dbReference type="ARBA" id="ARBA00022695"/>
    </source>
</evidence>
<dbReference type="InterPro" id="IPR001878">
    <property type="entry name" value="Znf_CCHC"/>
</dbReference>
<dbReference type="Proteomes" id="UP000005207">
    <property type="component" value="Unplaced"/>
</dbReference>
<dbReference type="Pfam" id="PF17921">
    <property type="entry name" value="Integrase_H2C2"/>
    <property type="match status" value="1"/>
</dbReference>
<feature type="region of interest" description="Disordered" evidence="11">
    <location>
        <begin position="1257"/>
        <end position="1318"/>
    </location>
</feature>
<keyword evidence="7" id="KW-0255">Endonuclease</keyword>
<evidence type="ECO:0000313" key="15">
    <source>
        <dbReference type="Proteomes" id="UP000005207"/>
    </source>
</evidence>
<evidence type="ECO:0000313" key="14">
    <source>
        <dbReference type="Ensembl" id="ENSONIP00000045343.1"/>
    </source>
</evidence>
<dbReference type="InterPro" id="IPR001584">
    <property type="entry name" value="Integrase_cat-core"/>
</dbReference>
<keyword evidence="8" id="KW-0378">Hydrolase</keyword>
<dbReference type="EC" id="2.7.7.49" evidence="3"/>
<proteinExistence type="inferred from homology"/>
<evidence type="ECO:0000259" key="13">
    <source>
        <dbReference type="PROSITE" id="PS50994"/>
    </source>
</evidence>
<dbReference type="CDD" id="cd01647">
    <property type="entry name" value="RT_LTR"/>
    <property type="match status" value="1"/>
</dbReference>
<dbReference type="SUPFAM" id="SSF56672">
    <property type="entry name" value="DNA/RNA polymerases"/>
    <property type="match status" value="1"/>
</dbReference>
<dbReference type="Pfam" id="PF00665">
    <property type="entry name" value="rve"/>
    <property type="match status" value="1"/>
</dbReference>
<keyword evidence="9" id="KW-0695">RNA-directed DNA polymerase</keyword>
<accession>A0A669CC00</accession>
<dbReference type="GeneTree" id="ENSGT01140000282569"/>
<dbReference type="CDD" id="cd09274">
    <property type="entry name" value="RNase_HI_RT_Ty3"/>
    <property type="match status" value="1"/>
</dbReference>
<dbReference type="FunFam" id="3.10.20.370:FF:000001">
    <property type="entry name" value="Retrovirus-related Pol polyprotein from transposon 17.6-like protein"/>
    <property type="match status" value="1"/>
</dbReference>
<dbReference type="GO" id="GO:0008270">
    <property type="term" value="F:zinc ion binding"/>
    <property type="evidence" value="ECO:0007669"/>
    <property type="project" value="InterPro"/>
</dbReference>
<dbReference type="GO" id="GO:0004523">
    <property type="term" value="F:RNA-DNA hybrid ribonuclease activity"/>
    <property type="evidence" value="ECO:0007669"/>
    <property type="project" value="UniProtKB-EC"/>
</dbReference>
<dbReference type="Gene3D" id="4.10.60.10">
    <property type="entry name" value="Zinc finger, CCHC-type"/>
    <property type="match status" value="1"/>
</dbReference>
<feature type="compositionally biased region" description="Basic and acidic residues" evidence="11">
    <location>
        <begin position="1168"/>
        <end position="1195"/>
    </location>
</feature>
<dbReference type="PROSITE" id="PS50994">
    <property type="entry name" value="INTEGRASE"/>
    <property type="match status" value="1"/>
</dbReference>
<dbReference type="PROSITE" id="PS50878">
    <property type="entry name" value="RT_POL"/>
    <property type="match status" value="1"/>
</dbReference>
<dbReference type="InterPro" id="IPR041588">
    <property type="entry name" value="Integrase_H2C2"/>
</dbReference>
<evidence type="ECO:0000256" key="1">
    <source>
        <dbReference type="ARBA" id="ARBA00010879"/>
    </source>
</evidence>
<keyword evidence="15" id="KW-1185">Reference proteome</keyword>
<comment type="similarity">
    <text evidence="1">Belongs to the beta type-B retroviral polymerase family. HERV class-II K(HML-2) pol subfamily.</text>
</comment>
<dbReference type="Gene3D" id="2.40.70.10">
    <property type="entry name" value="Acid Proteases"/>
    <property type="match status" value="1"/>
</dbReference>
<dbReference type="InterPro" id="IPR000477">
    <property type="entry name" value="RT_dom"/>
</dbReference>
<name>A0A669CC00_ORENI</name>
<dbReference type="Ensembl" id="ENSONIT00000042660.1">
    <property type="protein sequence ID" value="ENSONIP00000045343.1"/>
    <property type="gene ID" value="ENSONIG00000035208.1"/>
</dbReference>
<dbReference type="OMA" id="ITCAPEM"/>
<feature type="region of interest" description="Disordered" evidence="11">
    <location>
        <begin position="1164"/>
        <end position="1195"/>
    </location>
</feature>
<dbReference type="GO" id="GO:0004190">
    <property type="term" value="F:aspartic-type endopeptidase activity"/>
    <property type="evidence" value="ECO:0007669"/>
    <property type="project" value="InterPro"/>
</dbReference>
<organism evidence="14 15">
    <name type="scientific">Oreochromis niloticus</name>
    <name type="common">Nile tilapia</name>
    <name type="synonym">Tilapia nilotica</name>
    <dbReference type="NCBI Taxonomy" id="8128"/>
    <lineage>
        <taxon>Eukaryota</taxon>
        <taxon>Metazoa</taxon>
        <taxon>Chordata</taxon>
        <taxon>Craniata</taxon>
        <taxon>Vertebrata</taxon>
        <taxon>Euteleostomi</taxon>
        <taxon>Actinopterygii</taxon>
        <taxon>Neopterygii</taxon>
        <taxon>Teleostei</taxon>
        <taxon>Neoteleostei</taxon>
        <taxon>Acanthomorphata</taxon>
        <taxon>Ovalentaria</taxon>
        <taxon>Cichlomorphae</taxon>
        <taxon>Cichliformes</taxon>
        <taxon>Cichlidae</taxon>
        <taxon>African cichlids</taxon>
        <taxon>Pseudocrenilabrinae</taxon>
        <taxon>Oreochromini</taxon>
        <taxon>Oreochromis</taxon>
    </lineage>
</organism>
<dbReference type="GO" id="GO:0006508">
    <property type="term" value="P:proteolysis"/>
    <property type="evidence" value="ECO:0007669"/>
    <property type="project" value="InterPro"/>
</dbReference>
<dbReference type="Gene3D" id="3.30.420.10">
    <property type="entry name" value="Ribonuclease H-like superfamily/Ribonuclease H"/>
    <property type="match status" value="1"/>
</dbReference>
<dbReference type="SUPFAM" id="SSF50630">
    <property type="entry name" value="Acid proteases"/>
    <property type="match status" value="1"/>
</dbReference>
<evidence type="ECO:0000256" key="3">
    <source>
        <dbReference type="ARBA" id="ARBA00012493"/>
    </source>
</evidence>
<dbReference type="Gene3D" id="1.10.340.70">
    <property type="match status" value="1"/>
</dbReference>
<dbReference type="Pfam" id="PF17917">
    <property type="entry name" value="RT_RNaseH"/>
    <property type="match status" value="1"/>
</dbReference>
<dbReference type="GO" id="GO:0015074">
    <property type="term" value="P:DNA integration"/>
    <property type="evidence" value="ECO:0007669"/>
    <property type="project" value="InterPro"/>
</dbReference>
<dbReference type="Gene3D" id="3.30.70.270">
    <property type="match status" value="2"/>
</dbReference>
<dbReference type="InterPro" id="IPR021109">
    <property type="entry name" value="Peptidase_aspartic_dom_sf"/>
</dbReference>
<keyword evidence="5" id="KW-0548">Nucleotidyltransferase</keyword>
<dbReference type="PROSITE" id="PS00141">
    <property type="entry name" value="ASP_PROTEASE"/>
    <property type="match status" value="1"/>
</dbReference>
<evidence type="ECO:0000256" key="7">
    <source>
        <dbReference type="ARBA" id="ARBA00022759"/>
    </source>
</evidence>
<evidence type="ECO:0000256" key="10">
    <source>
        <dbReference type="ARBA" id="ARBA00039658"/>
    </source>
</evidence>
<dbReference type="FunFam" id="3.30.70.270:FF:000026">
    <property type="entry name" value="Transposon Ty3-G Gag-Pol polyprotein"/>
    <property type="match status" value="1"/>
</dbReference>
<dbReference type="PANTHER" id="PTHR37984">
    <property type="entry name" value="PROTEIN CBG26694"/>
    <property type="match status" value="1"/>
</dbReference>
<evidence type="ECO:0000256" key="6">
    <source>
        <dbReference type="ARBA" id="ARBA00022722"/>
    </source>
</evidence>
<evidence type="ECO:0000259" key="12">
    <source>
        <dbReference type="PROSITE" id="PS50878"/>
    </source>
</evidence>
<dbReference type="InParanoid" id="A0A669CC00"/>
<reference evidence="14" key="1">
    <citation type="submission" date="2025-08" db="UniProtKB">
        <authorList>
            <consortium name="Ensembl"/>
        </authorList>
    </citation>
    <scope>IDENTIFICATION</scope>
</reference>
<dbReference type="InterPro" id="IPR043128">
    <property type="entry name" value="Rev_trsase/Diguanyl_cyclase"/>
</dbReference>
<dbReference type="Gene3D" id="3.10.10.10">
    <property type="entry name" value="HIV Type 1 Reverse Transcriptase, subunit A, domain 1"/>
    <property type="match status" value="1"/>
</dbReference>
<feature type="compositionally biased region" description="Basic and acidic residues" evidence="11">
    <location>
        <begin position="1307"/>
        <end position="1318"/>
    </location>
</feature>
<evidence type="ECO:0000256" key="11">
    <source>
        <dbReference type="SAM" id="MobiDB-lite"/>
    </source>
</evidence>
<dbReference type="EC" id="3.1.26.4" evidence="2"/>
<dbReference type="GO" id="GO:0003676">
    <property type="term" value="F:nucleic acid binding"/>
    <property type="evidence" value="ECO:0007669"/>
    <property type="project" value="InterPro"/>
</dbReference>
<dbReference type="InterPro" id="IPR012337">
    <property type="entry name" value="RNaseH-like_sf"/>
</dbReference>
<sequence length="1318" mass="149258">MEKTGIQPFACYTDPATLGPRWTRWLTSFELFADGKGLILTDNATDAIRQRRRALLLHLAGQDVQDVFSTLPQTGEAKDYTAAVTALNTYFVPQVNAAYARQTFHKLSQTPGETVQQFCTRLRRAAKDCDFQADNDNQIRDAILSKCTSEYVRRKLLEEGPGLTLTRTLEVASHCERVEEQMAAMSVAGEKKGEDTVSRIYTAKKEKNNRPKGKMKDDNKTDRQCYRCGYTDHMGKDPKCPARGQTCHKCNGKDHFSKMCRTKRQKKQNVNAVEQDDYAFTVNDDNVPEKLTFSVGGIELKMLVDSGATSNVMGENIWEKLKDKKIKCHSYVPKEQRNLYAYSSAQALTVKGAFRCEIKIGDRTEEAEFIVIRGNGEPLLGKKTAIKLGVLKIGENVAAVTDLKQTLKEKYPKVFKGVGKLNTKQISLYVDPNVKPVAQPLRRIPYHLRDAVEKKINELIDMDIIERVEGPTPWVNPVVVLPKKCDKDIRMCLDMRKANEAIIRERYPIPTVDEILQGLNGSAIFSKLDLKWGYHQLELTPESREITTFAVHNGVYRYKRLIFGVSSASEQYQHEIANALAGIEGVENISDDVIIHAPDQETHDKRLHAVMKRLSDCGLTLNAEKCQFNMDRLVFMGILLTQKGIGPTEERVRAVVEAREPKNATEVRSFLGLVGFSSRFIPQFATLSGPLRRLTRKETMFTFGPEQKQAFERLKTELARAGTLAYFDKEAPTRVIADASPVGLGAVLIQIQNGEEVPVCYVSRSLTDCERRYSQTEREALALVWACERLHPYVYGRKFDLITDHKPLEVIYSQRSKPCARIERWVLRLQPYDFKVVHIAGKQNIADSLSRLLSDTTSKEVHKHESEEYVRFVAVNATPKALTTREVEEASATDSELTEVRKAIENGHFEKCKAYAPIANKLCVIGYIVLRGTRIVLPENLRAQALSLAHEGHLGIVGTKQHLRTNVWWPGMDKAAEKFCKACHGCQIVARPDPPEPLRNTLLPDGPWRDVAVDLLGPLPSNHSILVLVDYYSRYYEYDVMSSTTAEKVIDSIDCIFSRHGLPVTIKSDNGPQFKSELFREYCETNGIKHIRTTPKWAQANGEVERQNASLMKRIRIAQAEGLDWKRELRKYVTVYRSIEHPTTGKSPAELLFNRKMRGKLPNISEAKTTELDVRDRDAEQKGKSKISADERRGAEYSKVDTGDIVLVQQDKVDKFTTPFNATPHKVVSRTGNQVIIESPTGARYHRNTTHVKKYETNETRQGHYEQNTIPERAEDETPTKTDTFTPTPQEGSQGPERSSRSQRAKKIPERFRDFVVK</sequence>
<dbReference type="InterPro" id="IPR036397">
    <property type="entry name" value="RNaseH_sf"/>
</dbReference>
<evidence type="ECO:0000256" key="4">
    <source>
        <dbReference type="ARBA" id="ARBA00022679"/>
    </source>
</evidence>
<protein>
    <recommendedName>
        <fullName evidence="10">Gypsy retrotransposon integrase-like protein 1</fullName>
        <ecNumber evidence="3">2.7.7.49</ecNumber>
        <ecNumber evidence="2">3.1.26.4</ecNumber>
    </recommendedName>
</protein>
<dbReference type="SMART" id="SM00343">
    <property type="entry name" value="ZnF_C2HC"/>
    <property type="match status" value="2"/>
</dbReference>
<feature type="domain" description="Integrase catalytic" evidence="13">
    <location>
        <begin position="1003"/>
        <end position="1156"/>
    </location>
</feature>
<keyword evidence="6" id="KW-0540">Nuclease</keyword>
<dbReference type="InterPro" id="IPR050951">
    <property type="entry name" value="Retrovirus_Pol_polyprotein"/>
</dbReference>
<dbReference type="FunFam" id="1.10.340.70:FF:000004">
    <property type="entry name" value="Retrovirus-related Pol polyprotein from transposon 297-like Protein"/>
    <property type="match status" value="1"/>
</dbReference>
<feature type="domain" description="Reverse transcriptase" evidence="12">
    <location>
        <begin position="462"/>
        <end position="640"/>
    </location>
</feature>
<dbReference type="FunFam" id="3.30.420.10:FF:000063">
    <property type="entry name" value="Retrovirus-related Pol polyprotein from transposon 297-like Protein"/>
    <property type="match status" value="1"/>
</dbReference>
<dbReference type="CDD" id="cd00303">
    <property type="entry name" value="retropepsin_like"/>
    <property type="match status" value="1"/>
</dbReference>
<dbReference type="Pfam" id="PF00078">
    <property type="entry name" value="RVT_1"/>
    <property type="match status" value="1"/>
</dbReference>
<dbReference type="GO" id="GO:0003964">
    <property type="term" value="F:RNA-directed DNA polymerase activity"/>
    <property type="evidence" value="ECO:0007669"/>
    <property type="project" value="UniProtKB-KW"/>
</dbReference>